<dbReference type="Proteomes" id="UP001652700">
    <property type="component" value="Unplaced"/>
</dbReference>
<sequence>MSKFVVLLACLAVVGYASALECYFCDDCQGSPSSWPKRACGTVQPAAGMEWACSRIDYKSRATYKDAVDRGCAAVPKVNGKLNFNCPTTKGEPKSCAACQQDLCNSAPSIQFSFVALASVVLAVIVPKLL</sequence>
<name>A0A6P7GZQ3_DIAVI</name>
<feature type="signal peptide" evidence="1">
    <location>
        <begin position="1"/>
        <end position="19"/>
    </location>
</feature>
<dbReference type="RefSeq" id="XP_028151647.1">
    <property type="nucleotide sequence ID" value="XM_028295846.1"/>
</dbReference>
<reference evidence="2" key="2">
    <citation type="submission" date="2025-05" db="UniProtKB">
        <authorList>
            <consortium name="EnsemblMetazoa"/>
        </authorList>
    </citation>
    <scope>IDENTIFICATION</scope>
</reference>
<evidence type="ECO:0000256" key="1">
    <source>
        <dbReference type="SAM" id="SignalP"/>
    </source>
</evidence>
<reference evidence="4" key="1">
    <citation type="submission" date="2025-04" db="UniProtKB">
        <authorList>
            <consortium name="RefSeq"/>
        </authorList>
    </citation>
    <scope>IDENTIFICATION</scope>
    <source>
        <tissue evidence="4">Whole insect</tissue>
    </source>
</reference>
<dbReference type="InParanoid" id="A0A6P7GZQ3"/>
<dbReference type="AlphaFoldDB" id="A0A6P7GZQ3"/>
<evidence type="ECO:0000313" key="4">
    <source>
        <dbReference type="RefSeq" id="XP_028151647.1"/>
    </source>
</evidence>
<organism evidence="4">
    <name type="scientific">Diabrotica virgifera virgifera</name>
    <name type="common">western corn rootworm</name>
    <dbReference type="NCBI Taxonomy" id="50390"/>
    <lineage>
        <taxon>Eukaryota</taxon>
        <taxon>Metazoa</taxon>
        <taxon>Ecdysozoa</taxon>
        <taxon>Arthropoda</taxon>
        <taxon>Hexapoda</taxon>
        <taxon>Insecta</taxon>
        <taxon>Pterygota</taxon>
        <taxon>Neoptera</taxon>
        <taxon>Endopterygota</taxon>
        <taxon>Coleoptera</taxon>
        <taxon>Polyphaga</taxon>
        <taxon>Cucujiformia</taxon>
        <taxon>Chrysomeloidea</taxon>
        <taxon>Chrysomelidae</taxon>
        <taxon>Galerucinae</taxon>
        <taxon>Diabroticina</taxon>
        <taxon>Diabroticites</taxon>
        <taxon>Diabrotica</taxon>
    </lineage>
</organism>
<proteinExistence type="predicted"/>
<gene>
    <name evidence="4" type="primary">LOC114345025</name>
</gene>
<feature type="chain" id="PRO_5027684744" evidence="1">
    <location>
        <begin position="20"/>
        <end position="130"/>
    </location>
</feature>
<dbReference type="EnsemblMetazoa" id="XM_050657334.1">
    <property type="protein sequence ID" value="XP_050513291.1"/>
    <property type="gene ID" value="LOC126888893"/>
</dbReference>
<keyword evidence="3" id="KW-1185">Reference proteome</keyword>
<keyword evidence="1" id="KW-0732">Signal</keyword>
<dbReference type="OrthoDB" id="75169at2759"/>
<evidence type="ECO:0000313" key="3">
    <source>
        <dbReference type="Proteomes" id="UP001652700"/>
    </source>
</evidence>
<protein>
    <submittedName>
        <fullName evidence="4">Uncharacterized protein LOC114345025</fullName>
    </submittedName>
</protein>
<evidence type="ECO:0000313" key="2">
    <source>
        <dbReference type="EnsemblMetazoa" id="XP_050513291.1"/>
    </source>
</evidence>
<accession>A0A6P7GZQ3</accession>